<dbReference type="InterPro" id="IPR029063">
    <property type="entry name" value="SAM-dependent_MTases_sf"/>
</dbReference>
<keyword evidence="3" id="KW-1185">Reference proteome</keyword>
<dbReference type="SUPFAM" id="SSF53335">
    <property type="entry name" value="S-adenosyl-L-methionine-dependent methyltransferases"/>
    <property type="match status" value="1"/>
</dbReference>
<organism evidence="2 3">
    <name type="scientific">Paenibacillus arenilitoris</name>
    <dbReference type="NCBI Taxonomy" id="2772299"/>
    <lineage>
        <taxon>Bacteria</taxon>
        <taxon>Bacillati</taxon>
        <taxon>Bacillota</taxon>
        <taxon>Bacilli</taxon>
        <taxon>Bacillales</taxon>
        <taxon>Paenibacillaceae</taxon>
        <taxon>Paenibacillus</taxon>
    </lineage>
</organism>
<dbReference type="EMBL" id="JACXIY010000045">
    <property type="protein sequence ID" value="MBD2872338.1"/>
    <property type="molecule type" value="Genomic_DNA"/>
</dbReference>
<evidence type="ECO:0000313" key="2">
    <source>
        <dbReference type="EMBL" id="MBD2872338.1"/>
    </source>
</evidence>
<dbReference type="Gene3D" id="3.40.50.150">
    <property type="entry name" value="Vaccinia Virus protein VP39"/>
    <property type="match status" value="1"/>
</dbReference>
<keyword evidence="2" id="KW-0489">Methyltransferase</keyword>
<evidence type="ECO:0000313" key="3">
    <source>
        <dbReference type="Proteomes" id="UP000632125"/>
    </source>
</evidence>
<feature type="domain" description="Methyltransferase type 11" evidence="1">
    <location>
        <begin position="47"/>
        <end position="138"/>
    </location>
</feature>
<dbReference type="PANTHER" id="PTHR42912:SF93">
    <property type="entry name" value="N6-ADENOSINE-METHYLTRANSFERASE TMT1A"/>
    <property type="match status" value="1"/>
</dbReference>
<dbReference type="GO" id="GO:0008757">
    <property type="term" value="F:S-adenosylmethionine-dependent methyltransferase activity"/>
    <property type="evidence" value="ECO:0007669"/>
    <property type="project" value="InterPro"/>
</dbReference>
<dbReference type="AlphaFoldDB" id="A0A927CQH9"/>
<protein>
    <submittedName>
        <fullName evidence="2">Class I SAM-dependent methyltransferase</fullName>
    </submittedName>
</protein>
<keyword evidence="2" id="KW-0808">Transferase</keyword>
<dbReference type="PANTHER" id="PTHR42912">
    <property type="entry name" value="METHYLTRANSFERASE"/>
    <property type="match status" value="1"/>
</dbReference>
<accession>A0A927CQH9</accession>
<evidence type="ECO:0000259" key="1">
    <source>
        <dbReference type="Pfam" id="PF08241"/>
    </source>
</evidence>
<dbReference type="InterPro" id="IPR013216">
    <property type="entry name" value="Methyltransf_11"/>
</dbReference>
<dbReference type="InterPro" id="IPR050508">
    <property type="entry name" value="Methyltransf_Superfamily"/>
</dbReference>
<sequence>MLNKHVLRQSYDQYAEERDKSDLAPWKEAEREAFLSLVKQEGKKSLLEIGAGTGRDSLYFAENGLSVVATDFSVEMVARCLAKGLDARSMDFYALEFPPSSFEAVYALNCLLHVPKADLTVVFEGIRKVLRPGGLFFCGLYGGRDSEGIWEEDFYEPKRFFAMYRDSAIVKAAERHFEVVNFHTVPMGERAPHFQSLTLRK</sequence>
<dbReference type="Pfam" id="PF08241">
    <property type="entry name" value="Methyltransf_11"/>
    <property type="match status" value="1"/>
</dbReference>
<dbReference type="CDD" id="cd02440">
    <property type="entry name" value="AdoMet_MTases"/>
    <property type="match status" value="1"/>
</dbReference>
<dbReference type="Proteomes" id="UP000632125">
    <property type="component" value="Unassembled WGS sequence"/>
</dbReference>
<name>A0A927CQH9_9BACL</name>
<dbReference type="RefSeq" id="WP_190866923.1">
    <property type="nucleotide sequence ID" value="NZ_JACXIY010000045.1"/>
</dbReference>
<reference evidence="2" key="1">
    <citation type="submission" date="2020-09" db="EMBL/GenBank/DDBJ databases">
        <title>A novel bacterium of genus Paenibacillus, isolated from South China Sea.</title>
        <authorList>
            <person name="Huang H."/>
            <person name="Mo K."/>
            <person name="Hu Y."/>
        </authorList>
    </citation>
    <scope>NUCLEOTIDE SEQUENCE</scope>
    <source>
        <strain evidence="2">IB182493</strain>
    </source>
</reference>
<dbReference type="GO" id="GO:0032259">
    <property type="term" value="P:methylation"/>
    <property type="evidence" value="ECO:0007669"/>
    <property type="project" value="UniProtKB-KW"/>
</dbReference>
<proteinExistence type="predicted"/>
<gene>
    <name evidence="2" type="ORF">IDH41_27525</name>
</gene>
<comment type="caution">
    <text evidence="2">The sequence shown here is derived from an EMBL/GenBank/DDBJ whole genome shotgun (WGS) entry which is preliminary data.</text>
</comment>